<proteinExistence type="predicted"/>
<dbReference type="GeneID" id="69504974"/>
<organism evidence="3 4">
    <name type="scientific">Bacteroides nordii</name>
    <dbReference type="NCBI Taxonomy" id="291645"/>
    <lineage>
        <taxon>Bacteria</taxon>
        <taxon>Pseudomonadati</taxon>
        <taxon>Bacteroidota</taxon>
        <taxon>Bacteroidia</taxon>
        <taxon>Bacteroidales</taxon>
        <taxon>Bacteroidaceae</taxon>
        <taxon>Bacteroides</taxon>
    </lineage>
</organism>
<accession>A0A413VTI3</accession>
<dbReference type="InterPro" id="IPR025665">
    <property type="entry name" value="Beta-barrel_OMP_2"/>
</dbReference>
<feature type="signal peptide" evidence="1">
    <location>
        <begin position="1"/>
        <end position="19"/>
    </location>
</feature>
<feature type="domain" description="Outer membrane protein beta-barrel" evidence="2">
    <location>
        <begin position="25"/>
        <end position="199"/>
    </location>
</feature>
<dbReference type="RefSeq" id="WP_007483866.1">
    <property type="nucleotide sequence ID" value="NZ_BMBN01000009.1"/>
</dbReference>
<evidence type="ECO:0000259" key="2">
    <source>
        <dbReference type="Pfam" id="PF13568"/>
    </source>
</evidence>
<sequence>MKRIVLLLIVSLLVAGASAQKRKVQNRPYIDQRIWHYGFLAGIHMQDLKFVNNGYVTEDGQVWFADVPEYSPGFSVGVLGELYLNKYMALRLIPTLHFGDKRVVFREQTSGETVSQNVKSAYLAFPIDMKFSAERFNNYRPYAMLGLSPTFDLSVKNARPLLVKPFDCYIEVGLGCDLYLPFFKLIPELKFCFGLANLLEKKRPDLTDKSLMKFTESLDKVKSRMIVLTFYFE</sequence>
<evidence type="ECO:0000313" key="3">
    <source>
        <dbReference type="EMBL" id="RHB36861.1"/>
    </source>
</evidence>
<reference evidence="3 4" key="1">
    <citation type="submission" date="2018-08" db="EMBL/GenBank/DDBJ databases">
        <title>A genome reference for cultivated species of the human gut microbiota.</title>
        <authorList>
            <person name="Zou Y."/>
            <person name="Xue W."/>
            <person name="Luo G."/>
        </authorList>
    </citation>
    <scope>NUCLEOTIDE SEQUENCE [LARGE SCALE GENOMIC DNA]</scope>
    <source>
        <strain evidence="3 4">AM40-30BH</strain>
    </source>
</reference>
<dbReference type="Pfam" id="PF13568">
    <property type="entry name" value="OMP_b-brl_2"/>
    <property type="match status" value="1"/>
</dbReference>
<name>A0A413VTI3_9BACE</name>
<dbReference type="AlphaFoldDB" id="A0A413VTI3"/>
<dbReference type="EMBL" id="QSGO01000003">
    <property type="protein sequence ID" value="RHB36861.1"/>
    <property type="molecule type" value="Genomic_DNA"/>
</dbReference>
<comment type="caution">
    <text evidence="3">The sequence shown here is derived from an EMBL/GenBank/DDBJ whole genome shotgun (WGS) entry which is preliminary data.</text>
</comment>
<evidence type="ECO:0000313" key="4">
    <source>
        <dbReference type="Proteomes" id="UP000284379"/>
    </source>
</evidence>
<dbReference type="Proteomes" id="UP000284379">
    <property type="component" value="Unassembled WGS sequence"/>
</dbReference>
<gene>
    <name evidence="3" type="ORF">DW888_04660</name>
</gene>
<protein>
    <submittedName>
        <fullName evidence="3">PorT family protein</fullName>
    </submittedName>
</protein>
<feature type="chain" id="PRO_5019521831" evidence="1">
    <location>
        <begin position="20"/>
        <end position="233"/>
    </location>
</feature>
<keyword evidence="1" id="KW-0732">Signal</keyword>
<evidence type="ECO:0000256" key="1">
    <source>
        <dbReference type="SAM" id="SignalP"/>
    </source>
</evidence>